<feature type="transmembrane region" description="Helical" evidence="6">
    <location>
        <begin position="12"/>
        <end position="34"/>
    </location>
</feature>
<evidence type="ECO:0000256" key="3">
    <source>
        <dbReference type="ARBA" id="ARBA00022692"/>
    </source>
</evidence>
<dbReference type="GO" id="GO:0015165">
    <property type="term" value="F:pyrimidine nucleotide-sugar transmembrane transporter activity"/>
    <property type="evidence" value="ECO:0007669"/>
    <property type="project" value="InterPro"/>
</dbReference>
<dbReference type="InterPro" id="IPR007271">
    <property type="entry name" value="Nuc_sug_transpt"/>
</dbReference>
<keyword evidence="4 6" id="KW-1133">Transmembrane helix</keyword>
<evidence type="ECO:0000256" key="2">
    <source>
        <dbReference type="ARBA" id="ARBA00022597"/>
    </source>
</evidence>
<evidence type="ECO:0000256" key="4">
    <source>
        <dbReference type="ARBA" id="ARBA00022989"/>
    </source>
</evidence>
<dbReference type="Pfam" id="PF04142">
    <property type="entry name" value="Nuc_sug_transp"/>
    <property type="match status" value="1"/>
</dbReference>
<dbReference type="AlphaFoldDB" id="A0A6J8E824"/>
<feature type="transmembrane region" description="Helical" evidence="6">
    <location>
        <begin position="86"/>
        <end position="108"/>
    </location>
</feature>
<feature type="transmembrane region" description="Helical" evidence="6">
    <location>
        <begin position="46"/>
        <end position="66"/>
    </location>
</feature>
<keyword evidence="8" id="KW-1185">Reference proteome</keyword>
<accession>A0A6J8E824</accession>
<evidence type="ECO:0000256" key="5">
    <source>
        <dbReference type="ARBA" id="ARBA00023136"/>
    </source>
</evidence>
<dbReference type="EMBL" id="CACVKT020008598">
    <property type="protein sequence ID" value="CAC5416163.1"/>
    <property type="molecule type" value="Genomic_DNA"/>
</dbReference>
<gene>
    <name evidence="7" type="ORF">MCOR_48803</name>
</gene>
<proteinExistence type="predicted"/>
<keyword evidence="3 6" id="KW-0812">Transmembrane</keyword>
<keyword evidence="5 6" id="KW-0472">Membrane</keyword>
<feature type="transmembrane region" description="Helical" evidence="6">
    <location>
        <begin position="191"/>
        <end position="216"/>
    </location>
</feature>
<comment type="subcellular location">
    <subcellularLocation>
        <location evidence="1">Membrane</location>
        <topology evidence="1">Multi-pass membrane protein</topology>
    </subcellularLocation>
</comment>
<keyword evidence="2" id="KW-0813">Transport</keyword>
<feature type="transmembrane region" description="Helical" evidence="6">
    <location>
        <begin position="152"/>
        <end position="171"/>
    </location>
</feature>
<organism evidence="7 8">
    <name type="scientific">Mytilus coruscus</name>
    <name type="common">Sea mussel</name>
    <dbReference type="NCBI Taxonomy" id="42192"/>
    <lineage>
        <taxon>Eukaryota</taxon>
        <taxon>Metazoa</taxon>
        <taxon>Spiralia</taxon>
        <taxon>Lophotrochozoa</taxon>
        <taxon>Mollusca</taxon>
        <taxon>Bivalvia</taxon>
        <taxon>Autobranchia</taxon>
        <taxon>Pteriomorphia</taxon>
        <taxon>Mytilida</taxon>
        <taxon>Mytiloidea</taxon>
        <taxon>Mytilidae</taxon>
        <taxon>Mytilinae</taxon>
        <taxon>Mytilus</taxon>
    </lineage>
</organism>
<evidence type="ECO:0000256" key="6">
    <source>
        <dbReference type="SAM" id="Phobius"/>
    </source>
</evidence>
<dbReference type="GO" id="GO:0000139">
    <property type="term" value="C:Golgi membrane"/>
    <property type="evidence" value="ECO:0007669"/>
    <property type="project" value="InterPro"/>
</dbReference>
<sequence length="227" mass="25926">MGWCSEDLFPTRFSLIIFISYMALFINQGILVTASKSKDNTYNYNTVTAVLLTECVKLVAAACIFLKDNTVSSLLSDITKHKDVLLYYLVPSALYCLYNNLAFVNLASYDPTTYFLLLQFRVVLARVLNVVEVVLSLLVILLHYQKSKHTRLMAFTVSVMTFWKTVLYFVMFTEYCGAGPLRVQNTIMQEIFIYVIPNGIWVVVPFLVMIQLWNLLAADTKQGSKFN</sequence>
<keyword evidence="2" id="KW-0762">Sugar transport</keyword>
<evidence type="ECO:0000313" key="8">
    <source>
        <dbReference type="Proteomes" id="UP000507470"/>
    </source>
</evidence>
<dbReference type="PANTHER" id="PTHR10231">
    <property type="entry name" value="NUCLEOTIDE-SUGAR TRANSMEMBRANE TRANSPORTER"/>
    <property type="match status" value="1"/>
</dbReference>
<dbReference type="Proteomes" id="UP000507470">
    <property type="component" value="Unassembled WGS sequence"/>
</dbReference>
<name>A0A6J8E824_MYTCO</name>
<feature type="transmembrane region" description="Helical" evidence="6">
    <location>
        <begin position="114"/>
        <end position="140"/>
    </location>
</feature>
<reference evidence="7 8" key="1">
    <citation type="submission" date="2020-06" db="EMBL/GenBank/DDBJ databases">
        <authorList>
            <person name="Li R."/>
            <person name="Bekaert M."/>
        </authorList>
    </citation>
    <scope>NUCLEOTIDE SEQUENCE [LARGE SCALE GENOMIC DNA]</scope>
    <source>
        <strain evidence="8">wild</strain>
    </source>
</reference>
<protein>
    <submittedName>
        <fullName evidence="7">SLC35A1_2_3</fullName>
    </submittedName>
</protein>
<dbReference type="OrthoDB" id="60858at2759"/>
<evidence type="ECO:0000256" key="1">
    <source>
        <dbReference type="ARBA" id="ARBA00004141"/>
    </source>
</evidence>
<evidence type="ECO:0000313" key="7">
    <source>
        <dbReference type="EMBL" id="CAC5416163.1"/>
    </source>
</evidence>